<dbReference type="GO" id="GO:0003676">
    <property type="term" value="F:nucleic acid binding"/>
    <property type="evidence" value="ECO:0007669"/>
    <property type="project" value="InterPro"/>
</dbReference>
<dbReference type="PANTHER" id="PTHR37984:SF15">
    <property type="entry name" value="INTEGRASE CATALYTIC DOMAIN-CONTAINING PROTEIN"/>
    <property type="match status" value="1"/>
</dbReference>
<organism evidence="2 3">
    <name type="scientific">Mucuna pruriens</name>
    <name type="common">Velvet bean</name>
    <name type="synonym">Dolichos pruriens</name>
    <dbReference type="NCBI Taxonomy" id="157652"/>
    <lineage>
        <taxon>Eukaryota</taxon>
        <taxon>Viridiplantae</taxon>
        <taxon>Streptophyta</taxon>
        <taxon>Embryophyta</taxon>
        <taxon>Tracheophyta</taxon>
        <taxon>Spermatophyta</taxon>
        <taxon>Magnoliopsida</taxon>
        <taxon>eudicotyledons</taxon>
        <taxon>Gunneridae</taxon>
        <taxon>Pentapetalae</taxon>
        <taxon>rosids</taxon>
        <taxon>fabids</taxon>
        <taxon>Fabales</taxon>
        <taxon>Fabaceae</taxon>
        <taxon>Papilionoideae</taxon>
        <taxon>50 kb inversion clade</taxon>
        <taxon>NPAAA clade</taxon>
        <taxon>indigoferoid/millettioid clade</taxon>
        <taxon>Phaseoleae</taxon>
        <taxon>Mucuna</taxon>
    </lineage>
</organism>
<dbReference type="InterPro" id="IPR050951">
    <property type="entry name" value="Retrovirus_Pol_polyprotein"/>
</dbReference>
<dbReference type="SUPFAM" id="SSF53098">
    <property type="entry name" value="Ribonuclease H-like"/>
    <property type="match status" value="1"/>
</dbReference>
<feature type="domain" description="Integrase catalytic" evidence="1">
    <location>
        <begin position="1"/>
        <end position="118"/>
    </location>
</feature>
<protein>
    <submittedName>
        <fullName evidence="2">Gag-Pol polyprotein</fullName>
    </submittedName>
</protein>
<dbReference type="Proteomes" id="UP000257109">
    <property type="component" value="Unassembled WGS sequence"/>
</dbReference>
<evidence type="ECO:0000313" key="3">
    <source>
        <dbReference type="Proteomes" id="UP000257109"/>
    </source>
</evidence>
<evidence type="ECO:0000259" key="1">
    <source>
        <dbReference type="PROSITE" id="PS50994"/>
    </source>
</evidence>
<proteinExistence type="predicted"/>
<accession>A0A371H842</accession>
<feature type="non-terminal residue" evidence="2">
    <location>
        <position position="1"/>
    </location>
</feature>
<dbReference type="PROSITE" id="PS50994">
    <property type="entry name" value="INTEGRASE"/>
    <property type="match status" value="1"/>
</dbReference>
<keyword evidence="3" id="KW-1185">Reference proteome</keyword>
<dbReference type="InterPro" id="IPR001584">
    <property type="entry name" value="Integrase_cat-core"/>
</dbReference>
<dbReference type="Gene3D" id="3.30.420.10">
    <property type="entry name" value="Ribonuclease H-like superfamily/Ribonuclease H"/>
    <property type="match status" value="1"/>
</dbReference>
<dbReference type="AlphaFoldDB" id="A0A371H842"/>
<evidence type="ECO:0000313" key="2">
    <source>
        <dbReference type="EMBL" id="RDX98843.1"/>
    </source>
</evidence>
<name>A0A371H842_MUCPR</name>
<dbReference type="Pfam" id="PF00665">
    <property type="entry name" value="rve"/>
    <property type="match status" value="1"/>
</dbReference>
<reference evidence="2" key="1">
    <citation type="submission" date="2018-05" db="EMBL/GenBank/DDBJ databases">
        <title>Draft genome of Mucuna pruriens seed.</title>
        <authorList>
            <person name="Nnadi N.E."/>
            <person name="Vos R."/>
            <person name="Hasami M.H."/>
            <person name="Devisetty U.K."/>
            <person name="Aguiy J.C."/>
        </authorList>
    </citation>
    <scope>NUCLEOTIDE SEQUENCE [LARGE SCALE GENOMIC DNA]</scope>
    <source>
        <strain evidence="2">JCA_2017</strain>
    </source>
</reference>
<comment type="caution">
    <text evidence="2">The sequence shown here is derived from an EMBL/GenBank/DDBJ whole genome shotgun (WGS) entry which is preliminary data.</text>
</comment>
<gene>
    <name evidence="2" type="primary">gag-pol</name>
    <name evidence="2" type="ORF">CR513_18176</name>
</gene>
<dbReference type="GO" id="GO:0015074">
    <property type="term" value="P:DNA integration"/>
    <property type="evidence" value="ECO:0007669"/>
    <property type="project" value="InterPro"/>
</dbReference>
<dbReference type="InterPro" id="IPR036397">
    <property type="entry name" value="RNaseH_sf"/>
</dbReference>
<dbReference type="EMBL" id="QJKJ01003357">
    <property type="protein sequence ID" value="RDX98843.1"/>
    <property type="molecule type" value="Genomic_DNA"/>
</dbReference>
<dbReference type="PANTHER" id="PTHR37984">
    <property type="entry name" value="PROTEIN CBG26694"/>
    <property type="match status" value="1"/>
</dbReference>
<dbReference type="InterPro" id="IPR012337">
    <property type="entry name" value="RNaseH-like_sf"/>
</dbReference>
<sequence>MPTPWFADICNFVAASQFPPEASRLYKERLQNDAKYDYVSRWVEAIATKANDAKVVANFLKSNIFYRFGVAKALISDQGSYFCNRVMSSLLHKYGVVHKIVTSYHPRPMATLKFSIGK</sequence>